<gene>
    <name evidence="2" type="ORF">MCOR_27833</name>
</gene>
<accession>A0A6J8C945</accession>
<reference evidence="2 3" key="1">
    <citation type="submission" date="2020-06" db="EMBL/GenBank/DDBJ databases">
        <authorList>
            <person name="Li R."/>
            <person name="Bekaert M."/>
        </authorList>
    </citation>
    <scope>NUCLEOTIDE SEQUENCE [LARGE SCALE GENOMIC DNA]</scope>
    <source>
        <strain evidence="3">wild</strain>
    </source>
</reference>
<dbReference type="OrthoDB" id="6767342at2759"/>
<evidence type="ECO:0000256" key="1">
    <source>
        <dbReference type="SAM" id="MobiDB-lite"/>
    </source>
</evidence>
<proteinExistence type="predicted"/>
<dbReference type="AlphaFoldDB" id="A0A6J8C945"/>
<name>A0A6J8C945_MYTCO</name>
<feature type="region of interest" description="Disordered" evidence="1">
    <location>
        <begin position="67"/>
        <end position="89"/>
    </location>
</feature>
<dbReference type="Proteomes" id="UP000507470">
    <property type="component" value="Unassembled WGS sequence"/>
</dbReference>
<organism evidence="2 3">
    <name type="scientific">Mytilus coruscus</name>
    <name type="common">Sea mussel</name>
    <dbReference type="NCBI Taxonomy" id="42192"/>
    <lineage>
        <taxon>Eukaryota</taxon>
        <taxon>Metazoa</taxon>
        <taxon>Spiralia</taxon>
        <taxon>Lophotrochozoa</taxon>
        <taxon>Mollusca</taxon>
        <taxon>Bivalvia</taxon>
        <taxon>Autobranchia</taxon>
        <taxon>Pteriomorphia</taxon>
        <taxon>Mytilida</taxon>
        <taxon>Mytiloidea</taxon>
        <taxon>Mytilidae</taxon>
        <taxon>Mytilinae</taxon>
        <taxon>Mytilus</taxon>
    </lineage>
</organism>
<protein>
    <submittedName>
        <fullName evidence="2">Uncharacterized protein</fullName>
    </submittedName>
</protein>
<evidence type="ECO:0000313" key="3">
    <source>
        <dbReference type="Proteomes" id="UP000507470"/>
    </source>
</evidence>
<dbReference type="EMBL" id="CACVKT020005100">
    <property type="protein sequence ID" value="CAC5392933.1"/>
    <property type="molecule type" value="Genomic_DNA"/>
</dbReference>
<evidence type="ECO:0000313" key="2">
    <source>
        <dbReference type="EMBL" id="CAC5392933.1"/>
    </source>
</evidence>
<keyword evidence="3" id="KW-1185">Reference proteome</keyword>
<sequence>MLRNGRSSICKPCPNNFEIKENLSVDSFETNCFLSESESETFTRTNDDDTIGISIKDKEFIPIMDQTVSKDAQGPPPLYESSKELDDNNFPLLNTEQDKEIRPNVQLLKTGLQESTFALTHRIERFSVWKNLINTSGRLKIFAKTHHKDKTDDLSTS</sequence>